<feature type="non-terminal residue" evidence="4">
    <location>
        <position position="1"/>
    </location>
</feature>
<dbReference type="Pfam" id="PF00077">
    <property type="entry name" value="RVP"/>
    <property type="match status" value="1"/>
</dbReference>
<dbReference type="SUPFAM" id="SSF50630">
    <property type="entry name" value="Acid proteases"/>
    <property type="match status" value="1"/>
</dbReference>
<reference evidence="4" key="1">
    <citation type="journal article" date="2014" name="PLoS ONE">
        <title>Transcriptome-Based Identification of ABC Transporters in the Western Tarnished Plant Bug Lygus hesperus.</title>
        <authorList>
            <person name="Hull J.J."/>
            <person name="Chaney K."/>
            <person name="Geib S.M."/>
            <person name="Fabrick J.A."/>
            <person name="Brent C.S."/>
            <person name="Walsh D."/>
            <person name="Lavine L.C."/>
        </authorList>
    </citation>
    <scope>NUCLEOTIDE SEQUENCE</scope>
</reference>
<feature type="coiled-coil region" evidence="2">
    <location>
        <begin position="76"/>
        <end position="103"/>
    </location>
</feature>
<dbReference type="EMBL" id="GBHO01044570">
    <property type="protein sequence ID" value="JAF99033.1"/>
    <property type="molecule type" value="Transcribed_RNA"/>
</dbReference>
<evidence type="ECO:0000313" key="4">
    <source>
        <dbReference type="EMBL" id="JAF99033.1"/>
    </source>
</evidence>
<organism evidence="4">
    <name type="scientific">Lygus hesperus</name>
    <name type="common">Western plant bug</name>
    <dbReference type="NCBI Taxonomy" id="30085"/>
    <lineage>
        <taxon>Eukaryota</taxon>
        <taxon>Metazoa</taxon>
        <taxon>Ecdysozoa</taxon>
        <taxon>Arthropoda</taxon>
        <taxon>Hexapoda</taxon>
        <taxon>Insecta</taxon>
        <taxon>Pterygota</taxon>
        <taxon>Neoptera</taxon>
        <taxon>Paraneoptera</taxon>
        <taxon>Hemiptera</taxon>
        <taxon>Heteroptera</taxon>
        <taxon>Panheteroptera</taxon>
        <taxon>Cimicomorpha</taxon>
        <taxon>Miridae</taxon>
        <taxon>Mirini</taxon>
        <taxon>Lygus</taxon>
    </lineage>
</organism>
<protein>
    <submittedName>
        <fullName evidence="4">Uncharacterized protein K02A2.6</fullName>
    </submittedName>
</protein>
<name>A0A0A9VTH8_LYGHE</name>
<dbReference type="InterPro" id="IPR018061">
    <property type="entry name" value="Retropepsins"/>
</dbReference>
<accession>A0A0A9VTH8</accession>
<dbReference type="Gene3D" id="4.10.60.10">
    <property type="entry name" value="Zinc finger, CCHC-type"/>
    <property type="match status" value="1"/>
</dbReference>
<feature type="non-terminal residue" evidence="4">
    <location>
        <position position="377"/>
    </location>
</feature>
<dbReference type="InterPro" id="IPR021109">
    <property type="entry name" value="Peptidase_aspartic_dom_sf"/>
</dbReference>
<dbReference type="PANTHER" id="PTHR37984">
    <property type="entry name" value="PROTEIN CBG26694"/>
    <property type="match status" value="1"/>
</dbReference>
<evidence type="ECO:0000256" key="1">
    <source>
        <dbReference type="ARBA" id="ARBA00022801"/>
    </source>
</evidence>
<dbReference type="PROSITE" id="PS00141">
    <property type="entry name" value="ASP_PROTEASE"/>
    <property type="match status" value="1"/>
</dbReference>
<evidence type="ECO:0000259" key="3">
    <source>
        <dbReference type="PROSITE" id="PS50175"/>
    </source>
</evidence>
<dbReference type="PROSITE" id="PS50175">
    <property type="entry name" value="ASP_PROT_RETROV"/>
    <property type="match status" value="1"/>
</dbReference>
<dbReference type="GO" id="GO:0006508">
    <property type="term" value="P:proteolysis"/>
    <property type="evidence" value="ECO:0007669"/>
    <property type="project" value="InterPro"/>
</dbReference>
<keyword evidence="2" id="KW-0175">Coiled coil</keyword>
<dbReference type="InterPro" id="IPR050951">
    <property type="entry name" value="Retrovirus_Pol_polyprotein"/>
</dbReference>
<feature type="domain" description="Peptidase A2" evidence="3">
    <location>
        <begin position="306"/>
        <end position="345"/>
    </location>
</feature>
<reference evidence="4" key="2">
    <citation type="submission" date="2014-07" db="EMBL/GenBank/DDBJ databases">
        <authorList>
            <person name="Hull J."/>
        </authorList>
    </citation>
    <scope>NUCLEOTIDE SEQUENCE</scope>
</reference>
<dbReference type="AlphaFoldDB" id="A0A0A9VTH8"/>
<dbReference type="InterPro" id="IPR001969">
    <property type="entry name" value="Aspartic_peptidase_AS"/>
</dbReference>
<keyword evidence="1" id="KW-0378">Hydrolase</keyword>
<dbReference type="GO" id="GO:0004190">
    <property type="term" value="F:aspartic-type endopeptidase activity"/>
    <property type="evidence" value="ECO:0007669"/>
    <property type="project" value="InterPro"/>
</dbReference>
<dbReference type="PANTHER" id="PTHR37984:SF9">
    <property type="entry name" value="INTEGRASE CATALYTIC DOMAIN-CONTAINING PROTEIN"/>
    <property type="match status" value="1"/>
</dbReference>
<evidence type="ECO:0000256" key="2">
    <source>
        <dbReference type="SAM" id="Coils"/>
    </source>
</evidence>
<proteinExistence type="predicted"/>
<dbReference type="InterPro" id="IPR001995">
    <property type="entry name" value="Peptidase_A2_cat"/>
</dbReference>
<sequence length="377" mass="43547">DKRKTWCQVWGENEDSASKSTEFHASLIAPEKFDWRNQNWEKWLQRWERYRVASNLARMTSTYQVNMLIYVLGGEADELLDRLGLLEEEKEDYETVVRKLTEHFNGKFNLVFERSKFFARNQYAHEPVEEFINNLHSLAKNCRFDGLKDELIIRKIIQGIQNVQLSESLQVKRYLTLKEVEVRVKQSEMVRKQQEEIRGQIEGKNLDVANKEVQQGHTAARWSSCERCGGFHKNSPCAALRYKCNKCQKIGHFAKVCRMNQNQVREIAADDNESNSGSEYHLQSIKVSAISREKPDIEVTIGGNVVGFIIDTGADVSIISGPLYNSLFSKRFPLSKTDLKLYGAGRHPLQLLGKFKTTLSIKKGRKIEDTIYVMKED</sequence>
<gene>
    <name evidence="4" type="ORF">CM83_26090</name>
</gene>
<dbReference type="Gene3D" id="2.40.70.10">
    <property type="entry name" value="Acid Proteases"/>
    <property type="match status" value="1"/>
</dbReference>